<evidence type="ECO:0000313" key="2">
    <source>
        <dbReference type="Proteomes" id="UP000241462"/>
    </source>
</evidence>
<dbReference type="EMBL" id="KZ678377">
    <property type="protein sequence ID" value="PSS02404.1"/>
    <property type="molecule type" value="Genomic_DNA"/>
</dbReference>
<keyword evidence="2" id="KW-1185">Reference proteome</keyword>
<dbReference type="AlphaFoldDB" id="A0A2T3AL09"/>
<evidence type="ECO:0000313" key="1">
    <source>
        <dbReference type="EMBL" id="PSS02404.1"/>
    </source>
</evidence>
<organism evidence="1 2">
    <name type="scientific">Coniella lustricola</name>
    <dbReference type="NCBI Taxonomy" id="2025994"/>
    <lineage>
        <taxon>Eukaryota</taxon>
        <taxon>Fungi</taxon>
        <taxon>Dikarya</taxon>
        <taxon>Ascomycota</taxon>
        <taxon>Pezizomycotina</taxon>
        <taxon>Sordariomycetes</taxon>
        <taxon>Sordariomycetidae</taxon>
        <taxon>Diaporthales</taxon>
        <taxon>Schizoparmaceae</taxon>
        <taxon>Coniella</taxon>
    </lineage>
</organism>
<dbReference type="OrthoDB" id="10421970at2759"/>
<sequence length="205" mass="22819">MGHWRLHAVSKDDPMTIVIARSHSQSEVRDASLILSYNQRQESWPGGGVYVGERLRPIEVQITTATGQTAIVLLHRTSTGHERLVVSGHIEGGRSHEYGWLDLDRGKPYGGGSMTRKLRLHVGSDGLLKVVALANFAFLQEDAGAGADGEGGTKELAELEFKIPMFAKPPSYEAVMADLMERDQRMVRLYEDQFLHNDTEQYQSL</sequence>
<proteinExistence type="predicted"/>
<dbReference type="InParanoid" id="A0A2T3AL09"/>
<gene>
    <name evidence="1" type="ORF">BD289DRAFT_478788</name>
</gene>
<reference evidence="1 2" key="1">
    <citation type="journal article" date="2018" name="Mycol. Prog.">
        <title>Coniella lustricola, a new species from submerged detritus.</title>
        <authorList>
            <person name="Raudabaugh D.B."/>
            <person name="Iturriaga T."/>
            <person name="Carver A."/>
            <person name="Mondo S."/>
            <person name="Pangilinan J."/>
            <person name="Lipzen A."/>
            <person name="He G."/>
            <person name="Amirebrahimi M."/>
            <person name="Grigoriev I.V."/>
            <person name="Miller A.N."/>
        </authorList>
    </citation>
    <scope>NUCLEOTIDE SEQUENCE [LARGE SCALE GENOMIC DNA]</scope>
    <source>
        <strain evidence="1 2">B22-T-1</strain>
    </source>
</reference>
<accession>A0A2T3AL09</accession>
<name>A0A2T3AL09_9PEZI</name>
<protein>
    <submittedName>
        <fullName evidence="1">Uncharacterized protein</fullName>
    </submittedName>
</protein>
<dbReference type="Proteomes" id="UP000241462">
    <property type="component" value="Unassembled WGS sequence"/>
</dbReference>